<proteinExistence type="predicted"/>
<keyword evidence="1" id="KW-1133">Transmembrane helix</keyword>
<dbReference type="EMBL" id="JAGKSP010000002">
    <property type="protein sequence ID" value="MBP3962176.1"/>
    <property type="molecule type" value="Genomic_DNA"/>
</dbReference>
<sequence length="83" mass="9017">MANVAVKQQTERDGKSLFFVMKIAAWTALCVGLVLCLFNINDFSDSNATLMSGVGFMVGSVFIYMIGTAMSLVHKRSSESLSE</sequence>
<evidence type="ECO:0000313" key="3">
    <source>
        <dbReference type="Proteomes" id="UP000673394"/>
    </source>
</evidence>
<dbReference type="RefSeq" id="WP_090981875.1">
    <property type="nucleotide sequence ID" value="NZ_JAGKSP010000002.1"/>
</dbReference>
<evidence type="ECO:0000256" key="1">
    <source>
        <dbReference type="SAM" id="Phobius"/>
    </source>
</evidence>
<protein>
    <submittedName>
        <fullName evidence="2">Uncharacterized protein</fullName>
    </submittedName>
</protein>
<comment type="caution">
    <text evidence="2">The sequence shown here is derived from an EMBL/GenBank/DDBJ whole genome shotgun (WGS) entry which is preliminary data.</text>
</comment>
<organism evidence="2 3">
    <name type="scientific">Paenibacillus lignilyticus</name>
    <dbReference type="NCBI Taxonomy" id="1172615"/>
    <lineage>
        <taxon>Bacteria</taxon>
        <taxon>Bacillati</taxon>
        <taxon>Bacillota</taxon>
        <taxon>Bacilli</taxon>
        <taxon>Bacillales</taxon>
        <taxon>Paenibacillaceae</taxon>
        <taxon>Paenibacillus</taxon>
    </lineage>
</organism>
<feature type="transmembrane region" description="Helical" evidence="1">
    <location>
        <begin position="17"/>
        <end position="40"/>
    </location>
</feature>
<reference evidence="2 3" key="1">
    <citation type="submission" date="2021-04" db="EMBL/GenBank/DDBJ databases">
        <title>Paenibacillus sp. DLE-14 whole genome sequence.</title>
        <authorList>
            <person name="Ham Y.J."/>
        </authorList>
    </citation>
    <scope>NUCLEOTIDE SEQUENCE [LARGE SCALE GENOMIC DNA]</scope>
    <source>
        <strain evidence="2 3">DLE-14</strain>
    </source>
</reference>
<accession>A0ABS5C855</accession>
<name>A0ABS5C855_9BACL</name>
<keyword evidence="1" id="KW-0472">Membrane</keyword>
<feature type="transmembrane region" description="Helical" evidence="1">
    <location>
        <begin position="52"/>
        <end position="73"/>
    </location>
</feature>
<evidence type="ECO:0000313" key="2">
    <source>
        <dbReference type="EMBL" id="MBP3962176.1"/>
    </source>
</evidence>
<dbReference type="Proteomes" id="UP000673394">
    <property type="component" value="Unassembled WGS sequence"/>
</dbReference>
<keyword evidence="3" id="KW-1185">Reference proteome</keyword>
<keyword evidence="1" id="KW-0812">Transmembrane</keyword>
<gene>
    <name evidence="2" type="ORF">I8J30_05585</name>
</gene>